<dbReference type="PANTHER" id="PTHR11584">
    <property type="entry name" value="SERINE/THREONINE PROTEIN KINASE"/>
    <property type="match status" value="1"/>
</dbReference>
<keyword evidence="17" id="KW-1185">Reference proteome</keyword>
<reference evidence="16" key="3">
    <citation type="submission" date="2025-09" db="UniProtKB">
        <authorList>
            <consortium name="Ensembl"/>
        </authorList>
    </citation>
    <scope>IDENTIFICATION</scope>
</reference>
<dbReference type="InterPro" id="IPR043969">
    <property type="entry name" value="MAP3K_PH"/>
</dbReference>
<dbReference type="Gene3D" id="1.10.510.10">
    <property type="entry name" value="Transferase(Phosphotransferase) domain 1"/>
    <property type="match status" value="1"/>
</dbReference>
<feature type="binding site" evidence="14">
    <location>
        <position position="649"/>
    </location>
    <ligand>
        <name>ATP</name>
        <dbReference type="ChEBI" id="CHEBI:30616"/>
    </ligand>
</feature>
<evidence type="ECO:0000256" key="1">
    <source>
        <dbReference type="ARBA" id="ARBA00001946"/>
    </source>
</evidence>
<dbReference type="InterPro" id="IPR025136">
    <property type="entry name" value="MAP3K_TRAF-bd"/>
</dbReference>
<comment type="cofactor">
    <cofactor evidence="1">
        <name>Mg(2+)</name>
        <dbReference type="ChEBI" id="CHEBI:18420"/>
    </cofactor>
</comment>
<evidence type="ECO:0000256" key="2">
    <source>
        <dbReference type="ARBA" id="ARBA00006529"/>
    </source>
</evidence>
<dbReference type="PROSITE" id="PS50011">
    <property type="entry name" value="PROTEIN_KINASE_DOM"/>
    <property type="match status" value="1"/>
</dbReference>
<proteinExistence type="inferred from homology"/>
<dbReference type="PROSITE" id="PS00108">
    <property type="entry name" value="PROTEIN_KINASE_ST"/>
    <property type="match status" value="1"/>
</dbReference>
<comment type="catalytic activity">
    <reaction evidence="12">
        <text>L-threonyl-[protein] + ATP = O-phospho-L-threonyl-[protein] + ADP + H(+)</text>
        <dbReference type="Rhea" id="RHEA:46608"/>
        <dbReference type="Rhea" id="RHEA-COMP:11060"/>
        <dbReference type="Rhea" id="RHEA-COMP:11605"/>
        <dbReference type="ChEBI" id="CHEBI:15378"/>
        <dbReference type="ChEBI" id="CHEBI:30013"/>
        <dbReference type="ChEBI" id="CHEBI:30616"/>
        <dbReference type="ChEBI" id="CHEBI:61977"/>
        <dbReference type="ChEBI" id="CHEBI:456216"/>
        <dbReference type="EC" id="2.7.11.25"/>
    </reaction>
</comment>
<dbReference type="GO" id="GO:0004709">
    <property type="term" value="F:MAP kinase kinase kinase activity"/>
    <property type="evidence" value="ECO:0007669"/>
    <property type="project" value="UniProtKB-EC"/>
</dbReference>
<comment type="similarity">
    <text evidence="2">Belongs to the protein kinase superfamily. STE Ser/Thr protein kinase family. MAP kinase kinase kinase subfamily.</text>
</comment>
<dbReference type="Pfam" id="PF20302">
    <property type="entry name" value="HisK-N-like"/>
    <property type="match status" value="1"/>
</dbReference>
<dbReference type="AlphaFoldDB" id="A0AAY4D6H3"/>
<evidence type="ECO:0000313" key="16">
    <source>
        <dbReference type="Ensembl" id="ENSDCDP00010040749.1"/>
    </source>
</evidence>
<dbReference type="GO" id="GO:0046872">
    <property type="term" value="F:metal ion binding"/>
    <property type="evidence" value="ECO:0007669"/>
    <property type="project" value="UniProtKB-KW"/>
</dbReference>
<evidence type="ECO:0000256" key="3">
    <source>
        <dbReference type="ARBA" id="ARBA00012406"/>
    </source>
</evidence>
<dbReference type="Proteomes" id="UP000694580">
    <property type="component" value="Chromosome 5"/>
</dbReference>
<dbReference type="GO" id="GO:0033554">
    <property type="term" value="P:cellular response to stress"/>
    <property type="evidence" value="ECO:0007669"/>
    <property type="project" value="TreeGrafter"/>
</dbReference>
<dbReference type="InterPro" id="IPR017441">
    <property type="entry name" value="Protein_kinase_ATP_BS"/>
</dbReference>
<evidence type="ECO:0000256" key="11">
    <source>
        <dbReference type="ARBA" id="ARBA00023054"/>
    </source>
</evidence>
<reference evidence="16 17" key="1">
    <citation type="submission" date="2020-06" db="EMBL/GenBank/DDBJ databases">
        <authorList>
            <consortium name="Wellcome Sanger Institute Data Sharing"/>
        </authorList>
    </citation>
    <scope>NUCLEOTIDE SEQUENCE [LARGE SCALE GENOMIC DNA]</scope>
</reference>
<evidence type="ECO:0000313" key="17">
    <source>
        <dbReference type="Proteomes" id="UP000694580"/>
    </source>
</evidence>
<dbReference type="PROSITE" id="PS00107">
    <property type="entry name" value="PROTEIN_KINASE_ATP"/>
    <property type="match status" value="1"/>
</dbReference>
<dbReference type="InterPro" id="IPR011009">
    <property type="entry name" value="Kinase-like_dom_sf"/>
</dbReference>
<evidence type="ECO:0000256" key="6">
    <source>
        <dbReference type="ARBA" id="ARBA00022723"/>
    </source>
</evidence>
<evidence type="ECO:0000256" key="7">
    <source>
        <dbReference type="ARBA" id="ARBA00022741"/>
    </source>
</evidence>
<keyword evidence="11" id="KW-0175">Coiled coil</keyword>
<feature type="domain" description="Protein kinase" evidence="15">
    <location>
        <begin position="620"/>
        <end position="878"/>
    </location>
</feature>
<dbReference type="Ensembl" id="ENSDCDT00010050637.1">
    <property type="protein sequence ID" value="ENSDCDP00010040749.1"/>
    <property type="gene ID" value="ENSDCDG00010025777.1"/>
</dbReference>
<dbReference type="Pfam" id="PF00069">
    <property type="entry name" value="Pkinase"/>
    <property type="match status" value="1"/>
</dbReference>
<dbReference type="Pfam" id="PF13281">
    <property type="entry name" value="MAP3K_TRAF_bd"/>
    <property type="match status" value="1"/>
</dbReference>
<keyword evidence="6" id="KW-0479">Metal-binding</keyword>
<dbReference type="InterPro" id="IPR046873">
    <property type="entry name" value="HisK-N-like"/>
</dbReference>
<evidence type="ECO:0000256" key="13">
    <source>
        <dbReference type="ARBA" id="ARBA00048329"/>
    </source>
</evidence>
<keyword evidence="10" id="KW-0460">Magnesium</keyword>
<evidence type="ECO:0000256" key="4">
    <source>
        <dbReference type="ARBA" id="ARBA00022527"/>
    </source>
</evidence>
<dbReference type="Pfam" id="PF19039">
    <property type="entry name" value="ASK_PH"/>
    <property type="match status" value="1"/>
</dbReference>
<keyword evidence="4" id="KW-0723">Serine/threonine-protein kinase</keyword>
<keyword evidence="8" id="KW-0418">Kinase</keyword>
<dbReference type="EC" id="2.7.11.25" evidence="3"/>
<organism evidence="16 17">
    <name type="scientific">Denticeps clupeoides</name>
    <name type="common">denticle herring</name>
    <dbReference type="NCBI Taxonomy" id="299321"/>
    <lineage>
        <taxon>Eukaryota</taxon>
        <taxon>Metazoa</taxon>
        <taxon>Chordata</taxon>
        <taxon>Craniata</taxon>
        <taxon>Vertebrata</taxon>
        <taxon>Euteleostomi</taxon>
        <taxon>Actinopterygii</taxon>
        <taxon>Neopterygii</taxon>
        <taxon>Teleostei</taxon>
        <taxon>Clupei</taxon>
        <taxon>Clupeiformes</taxon>
        <taxon>Denticipitoidei</taxon>
        <taxon>Denticipitidae</taxon>
        <taxon>Denticeps</taxon>
    </lineage>
</organism>
<dbReference type="PANTHER" id="PTHR11584:SF391">
    <property type="entry name" value="MITOGEN-ACTIVATED PROTEIN KINASE KINASE KINASE 6"/>
    <property type="match status" value="1"/>
</dbReference>
<dbReference type="GeneTree" id="ENSGT00940000159398"/>
<sequence length="1166" mass="131679">MQHHERRRSSLQEIRRRDSVKVPAGALWQDNLAMELSGGAGKCVSPHSRTRALSVVCVVVEEDAAEEKPSTKCLKEACADAKAHFKSVPYERIALGATDALDNFYNADVSVVEMSDSFCQPSLFYHLAVRESFSMSNNIILYCNKQESDLQALKEQCGSYTFIPYMVSPQGKMFACDISVINGVKELMQPGLKLEPHLRPLLDKLVQVLEGVHIHSSEYFRESIQQDIRTARERFTGLALSQELGKIQKRLDTVELLSPDIVMNLVLTYRDVQDYDAIIKLVETLSNLPACVVTAQQIIKFHYVFALNRRNRHGDREKALSLILPIVESGERVASDVYCLCGRIYKDMFISSGFTDAHSRDQACCCRAFETEPTLHSGINCIVLLMSAGHEFDTSMELRRNGVTLSSLLGRKGSLERMQDYWDVGFYLGANLLNREPKKVIDASEKLYRLKAPVWYLASIVETYILYKKFVKPPELKHPKQETVDFWMELMMQTCKPTVSTARCPVLILEPSKVFQPAIVSVKEENESCTVQLRHVTPLEKGLNEWTFQASEIRGVSVSKFDERSCFLYVRYNSDDFQLCFPSDAHCKGWVETDLKEKTPCFKDCFSLPFFQYVYESIENGEKVILGRGTYGVVYAGRDLSNQVRIAIKEIPEKDSTYSQPLHEEIALHKRLKHRNIVQYLGSVSEGGFIKIFMEEVPGGSLSSLLRSKWGPLKDNEATIIFYTKQILEGLKYLHDNQIVHRDIKGDNVLINTYSGVLKISDFGTSKRLAGINPCTETFTGTLQYMAPEIIDKGPRGYGKPADIWSLGCTIIEMATGKTPFYELGSPQAAMFKVGMFKIHPEVPQSMSAEAKGFIMRCFEPDPDRRATASELLRSSFLKLANRKRNRPSSSQKEISGPFKTSLNHQSSVMCPSLKVCSPTNTATVCVYSLKCIMWCWCVLRLPEETTGDLSSPAVSGEHLGLFLLRKDSERRATLHRVLTEYITNVVHDIQDILPQSEDPPLAPEHIAELIGCLKENIRSPDRKHLTNSLLKLRCSLLAAAVPLGSLQVVLFSFQDAVKKVLRQQQVKPHWMFALDNLLRKAVQEAITILLPGLLTVHVCVCVCVRLLTQLSEVEQEYQQLLRGSLQRRQHQIQEVRTASDPTGLYPVLSYFMCFQALSDYNTVAS</sequence>
<evidence type="ECO:0000259" key="15">
    <source>
        <dbReference type="PROSITE" id="PS50011"/>
    </source>
</evidence>
<dbReference type="SUPFAM" id="SSF56112">
    <property type="entry name" value="Protein kinase-like (PK-like)"/>
    <property type="match status" value="1"/>
</dbReference>
<dbReference type="InterPro" id="IPR008271">
    <property type="entry name" value="Ser/Thr_kinase_AS"/>
</dbReference>
<dbReference type="InterPro" id="IPR000719">
    <property type="entry name" value="Prot_kinase_dom"/>
</dbReference>
<dbReference type="SMART" id="SM00220">
    <property type="entry name" value="S_TKc"/>
    <property type="match status" value="1"/>
</dbReference>
<accession>A0AAY4D6H3</accession>
<evidence type="ECO:0000256" key="8">
    <source>
        <dbReference type="ARBA" id="ARBA00022777"/>
    </source>
</evidence>
<dbReference type="Pfam" id="PF20309">
    <property type="entry name" value="DRHyd-ASK"/>
    <property type="match status" value="1"/>
</dbReference>
<keyword evidence="5" id="KW-0808">Transferase</keyword>
<dbReference type="Gene3D" id="3.30.200.20">
    <property type="entry name" value="Phosphorylase Kinase, domain 1"/>
    <property type="match status" value="1"/>
</dbReference>
<name>A0AAY4D6H3_9TELE</name>
<protein>
    <recommendedName>
        <fullName evidence="3">mitogen-activated protein kinase kinase kinase</fullName>
        <ecNumber evidence="3">2.7.11.25</ecNumber>
    </recommendedName>
</protein>
<keyword evidence="9 14" id="KW-0067">ATP-binding</keyword>
<evidence type="ECO:0000256" key="9">
    <source>
        <dbReference type="ARBA" id="ARBA00022840"/>
    </source>
</evidence>
<dbReference type="InterPro" id="IPR046872">
    <property type="entry name" value="DRHyd-ASK"/>
</dbReference>
<evidence type="ECO:0000256" key="5">
    <source>
        <dbReference type="ARBA" id="ARBA00022679"/>
    </source>
</evidence>
<evidence type="ECO:0000256" key="10">
    <source>
        <dbReference type="ARBA" id="ARBA00022842"/>
    </source>
</evidence>
<keyword evidence="7 14" id="KW-0547">Nucleotide-binding</keyword>
<dbReference type="FunFam" id="3.30.200.20:FF:000067">
    <property type="entry name" value="Mitogen-activated protein kinase kinase kinase 5"/>
    <property type="match status" value="1"/>
</dbReference>
<gene>
    <name evidence="16" type="primary">si:ch211-1i11.3</name>
</gene>
<comment type="catalytic activity">
    <reaction evidence="13">
        <text>L-seryl-[protein] + ATP = O-phospho-L-seryl-[protein] + ADP + H(+)</text>
        <dbReference type="Rhea" id="RHEA:17989"/>
        <dbReference type="Rhea" id="RHEA-COMP:9863"/>
        <dbReference type="Rhea" id="RHEA-COMP:11604"/>
        <dbReference type="ChEBI" id="CHEBI:15378"/>
        <dbReference type="ChEBI" id="CHEBI:29999"/>
        <dbReference type="ChEBI" id="CHEBI:30616"/>
        <dbReference type="ChEBI" id="CHEBI:83421"/>
        <dbReference type="ChEBI" id="CHEBI:456216"/>
        <dbReference type="EC" id="2.7.11.25"/>
    </reaction>
</comment>
<dbReference type="CDD" id="cd06624">
    <property type="entry name" value="STKc_ASK"/>
    <property type="match status" value="1"/>
</dbReference>
<dbReference type="FunFam" id="1.10.510.10:FF:000054">
    <property type="entry name" value="Mitogen-activated protein kinase kinase kinase 5"/>
    <property type="match status" value="1"/>
</dbReference>
<reference evidence="16" key="2">
    <citation type="submission" date="2025-08" db="UniProtKB">
        <authorList>
            <consortium name="Ensembl"/>
        </authorList>
    </citation>
    <scope>IDENTIFICATION</scope>
</reference>
<evidence type="ECO:0000256" key="14">
    <source>
        <dbReference type="PROSITE-ProRule" id="PRU10141"/>
    </source>
</evidence>
<evidence type="ECO:0000256" key="12">
    <source>
        <dbReference type="ARBA" id="ARBA00047559"/>
    </source>
</evidence>
<dbReference type="GO" id="GO:0005524">
    <property type="term" value="F:ATP binding"/>
    <property type="evidence" value="ECO:0007669"/>
    <property type="project" value="UniProtKB-UniRule"/>
</dbReference>